<evidence type="ECO:0000256" key="1">
    <source>
        <dbReference type="ARBA" id="ARBA00006930"/>
    </source>
</evidence>
<evidence type="ECO:0000256" key="4">
    <source>
        <dbReference type="SAM" id="Coils"/>
    </source>
</evidence>
<comment type="similarity">
    <text evidence="1">Belongs to the SMC family. SbcC subfamily.</text>
</comment>
<feature type="region of interest" description="Disordered" evidence="5">
    <location>
        <begin position="621"/>
        <end position="654"/>
    </location>
</feature>
<dbReference type="Pfam" id="PF13476">
    <property type="entry name" value="AAA_23"/>
    <property type="match status" value="1"/>
</dbReference>
<comment type="subunit">
    <text evidence="2">Heterodimer of SbcC and SbcD.</text>
</comment>
<dbReference type="EMBL" id="JBBNGJ010000010">
    <property type="protein sequence ID" value="MEQ2593656.1"/>
    <property type="molecule type" value="Genomic_DNA"/>
</dbReference>
<evidence type="ECO:0000256" key="5">
    <source>
        <dbReference type="SAM" id="MobiDB-lite"/>
    </source>
</evidence>
<keyword evidence="4" id="KW-0175">Coiled coil</keyword>
<dbReference type="InterPro" id="IPR027417">
    <property type="entry name" value="P-loop_NTPase"/>
</dbReference>
<organism evidence="7 8">
    <name type="scientific">Coprococcus aceti</name>
    <dbReference type="NCBI Taxonomy" id="2981786"/>
    <lineage>
        <taxon>Bacteria</taxon>
        <taxon>Bacillati</taxon>
        <taxon>Bacillota</taxon>
        <taxon>Clostridia</taxon>
        <taxon>Lachnospirales</taxon>
        <taxon>Lachnospiraceae</taxon>
        <taxon>Coprococcus</taxon>
    </lineage>
</organism>
<dbReference type="Gene3D" id="3.40.50.300">
    <property type="entry name" value="P-loop containing nucleotide triphosphate hydrolases"/>
    <property type="match status" value="2"/>
</dbReference>
<dbReference type="InterPro" id="IPR038729">
    <property type="entry name" value="Rad50/SbcC_AAA"/>
</dbReference>
<reference evidence="7 8" key="1">
    <citation type="submission" date="2024-04" db="EMBL/GenBank/DDBJ databases">
        <title>Human intestinal bacterial collection.</title>
        <authorList>
            <person name="Pauvert C."/>
            <person name="Hitch T.C.A."/>
            <person name="Clavel T."/>
        </authorList>
    </citation>
    <scope>NUCLEOTIDE SEQUENCE [LARGE SCALE GENOMIC DNA]</scope>
    <source>
        <strain evidence="7 8">CLA-AA-H181</strain>
    </source>
</reference>
<sequence>MKPIKLEMTAFGSFKNHTVIDFSNFEKEVFLITGDTGAGKTTIFDAITYGLFGTLSGSGSKSRTPEMMHTKQLSKSIDTVVELTFAHNGDTYKVVRTMHYAKKQKLENQYDDKASLKAVLYDSEGQACCSGAKCVTDEIERILGIKVEQFLKIVMLAQGEFKAFLTSAGDKKAEIIGTLFDSSKYEYYEKIFKLAYDKLADERKESEGRIKLVLDSTFNKPDTDRYSEELWLWRGEDDKLIGNLTALLDDEQEEYDEVSRKANELAKRRDDLLLERKNAEINNNNLKELAECQKALEALEARKGEIAQKRLERERIWKAWYDIHGLVNQLENIQNRLNYEIEEKSNLEKRLSVVTQELTQLSEEAAQDEAILSQKESLGIEIDSLRKSVLKFKSRDAERKNLQTLQKRSDDILSKISTYKDERNKTESLLEKCKEQLRHLSGADAVLIEKNQLVEYREKQLEDIRSLIGYRNSLLATEKKREEAAAICAESSENCSKLDAEFYDLQTRFYSGQAGLLGEKLLEDIRKNGSGICPVCRSKIQGDVSKIVTRGEDVPVEDDVKAAEERSRKAKAEFDKKHSEFERYKAQSEEKRAELVKNLQKLLGDSVADQALADGYLENQAEAEEGQKQQAIAERKQAEENVKEKEKQEKNKERFEEQLHKFDENINIENENLAAVNKDIAASSEKIKGIEEQLKGESAEEVEKEIKSKEEKCKAIEKILSDHKISKEKLDKDKNVITGSLVKINEDIPKDQANKKSISEELENKLAEDEFDKVEDAERLIQDIADVATWIKQRDEEIKKYDMDVKSTSDIIASLEPKTQGCEYIELSAIDTRLDETKTEIETVKASLTSVDKLIDNHRSVLDTISTESMKLQSSRQAVKMLRSLSEKANGVSTDGGKLSFSRYIMSSVFAEIVQHANVWLDIMTGGRYELVHVMETSHNSSIAGFELEIRDVLLGTQREAASLSGGESFLASMSLALGLSDVVRNEAGGMDMEALFIDEGFGTLDEEVLTKVEEVLKTLKSNGNMVGIITHIGRLEMITDKIIEVHYDVETGSAVKVK</sequence>
<dbReference type="PROSITE" id="PS00675">
    <property type="entry name" value="SIGMA54_INTERACT_1"/>
    <property type="match status" value="1"/>
</dbReference>
<dbReference type="RefSeq" id="WP_055273091.1">
    <property type="nucleotide sequence ID" value="NZ_JBBNGJ010000010.1"/>
</dbReference>
<proteinExistence type="inferred from homology"/>
<dbReference type="PANTHER" id="PTHR32114">
    <property type="entry name" value="ABC TRANSPORTER ABCH.3"/>
    <property type="match status" value="1"/>
</dbReference>
<dbReference type="PANTHER" id="PTHR32114:SF2">
    <property type="entry name" value="ABC TRANSPORTER ABCH.3"/>
    <property type="match status" value="1"/>
</dbReference>
<evidence type="ECO:0000259" key="6">
    <source>
        <dbReference type="Pfam" id="PF13476"/>
    </source>
</evidence>
<gene>
    <name evidence="7" type="ORF">AAAU18_12120</name>
</gene>
<feature type="domain" description="Rad50/SbcC-type AAA" evidence="6">
    <location>
        <begin position="5"/>
        <end position="283"/>
    </location>
</feature>
<feature type="compositionally biased region" description="Basic and acidic residues" evidence="5">
    <location>
        <begin position="633"/>
        <end position="654"/>
    </location>
</feature>
<feature type="coiled-coil region" evidence="4">
    <location>
        <begin position="402"/>
        <end position="436"/>
    </location>
</feature>
<evidence type="ECO:0000313" key="7">
    <source>
        <dbReference type="EMBL" id="MEQ2593656.1"/>
    </source>
</evidence>
<accession>A0ABV1ICH4</accession>
<feature type="coiled-coil region" evidence="4">
    <location>
        <begin position="241"/>
        <end position="364"/>
    </location>
</feature>
<name>A0ABV1ICH4_9FIRM</name>
<evidence type="ECO:0000256" key="3">
    <source>
        <dbReference type="ARBA" id="ARBA00013368"/>
    </source>
</evidence>
<evidence type="ECO:0000313" key="8">
    <source>
        <dbReference type="Proteomes" id="UP001494672"/>
    </source>
</evidence>
<dbReference type="Proteomes" id="UP001494672">
    <property type="component" value="Unassembled WGS sequence"/>
</dbReference>
<dbReference type="InterPro" id="IPR025662">
    <property type="entry name" value="Sigma_54_int_dom_ATP-bd_1"/>
</dbReference>
<comment type="caution">
    <text evidence="7">The sequence shown here is derived from an EMBL/GenBank/DDBJ whole genome shotgun (WGS) entry which is preliminary data.</text>
</comment>
<keyword evidence="8" id="KW-1185">Reference proteome</keyword>
<protein>
    <recommendedName>
        <fullName evidence="3">Nuclease SbcCD subunit C</fullName>
    </recommendedName>
</protein>
<dbReference type="SUPFAM" id="SSF52540">
    <property type="entry name" value="P-loop containing nucleoside triphosphate hydrolases"/>
    <property type="match status" value="1"/>
</dbReference>
<evidence type="ECO:0000256" key="2">
    <source>
        <dbReference type="ARBA" id="ARBA00011322"/>
    </source>
</evidence>
<dbReference type="Pfam" id="PF13558">
    <property type="entry name" value="SbcC_Walker_B"/>
    <property type="match status" value="1"/>
</dbReference>